<evidence type="ECO:0000256" key="2">
    <source>
        <dbReference type="SAM" id="SignalP"/>
    </source>
</evidence>
<sequence length="143" mass="15437">MSSRYLCLLLAAILLSACGPREGVEPAPEEQATKPEEEKEESPPASAEQLIWVFESRGSLQCEGGGTTLSESQDRLSGQGVTVQESRCGVRTDRMYPAVCGGQTGDILLHLIDKRSLDAALQLGFDPAQQAQYEHRDCPSDNG</sequence>
<comment type="caution">
    <text evidence="3">The sequence shown here is derived from an EMBL/GenBank/DDBJ whole genome shotgun (WGS) entry which is preliminary data.</text>
</comment>
<evidence type="ECO:0000313" key="4">
    <source>
        <dbReference type="Proteomes" id="UP000218427"/>
    </source>
</evidence>
<organism evidence="3 4">
    <name type="scientific">Microbulbifer flavimaris</name>
    <dbReference type="NCBI Taxonomy" id="1781068"/>
    <lineage>
        <taxon>Bacteria</taxon>
        <taxon>Pseudomonadati</taxon>
        <taxon>Pseudomonadota</taxon>
        <taxon>Gammaproteobacteria</taxon>
        <taxon>Cellvibrionales</taxon>
        <taxon>Microbulbiferaceae</taxon>
        <taxon>Microbulbifer</taxon>
    </lineage>
</organism>
<accession>A0ABX4I2U6</accession>
<dbReference type="RefSeq" id="WP_067079883.1">
    <property type="nucleotide sequence ID" value="NZ_LRFG02000001.1"/>
</dbReference>
<feature type="chain" id="PRO_5045540206" description="Lipoprotein" evidence="2">
    <location>
        <begin position="24"/>
        <end position="143"/>
    </location>
</feature>
<dbReference type="PROSITE" id="PS51257">
    <property type="entry name" value="PROKAR_LIPOPROTEIN"/>
    <property type="match status" value="1"/>
</dbReference>
<reference evidence="3" key="1">
    <citation type="submission" date="2017-08" db="EMBL/GenBank/DDBJ databases">
        <title>Microbulbifer marisrubri sp. nov., a halophilic alphaproteobacterium isolated from marine sediment of the Yellow Sea, China.</title>
        <authorList>
            <person name="Zhang G."/>
            <person name="Xiong Q."/>
        </authorList>
    </citation>
    <scope>NUCLEOTIDE SEQUENCE [LARGE SCALE GENOMIC DNA]</scope>
    <source>
        <strain evidence="3">WRN-8</strain>
    </source>
</reference>
<evidence type="ECO:0000256" key="1">
    <source>
        <dbReference type="SAM" id="MobiDB-lite"/>
    </source>
</evidence>
<feature type="region of interest" description="Disordered" evidence="1">
    <location>
        <begin position="21"/>
        <end position="47"/>
    </location>
</feature>
<dbReference type="Proteomes" id="UP000218427">
    <property type="component" value="Unassembled WGS sequence"/>
</dbReference>
<keyword evidence="4" id="KW-1185">Reference proteome</keyword>
<keyword evidence="2" id="KW-0732">Signal</keyword>
<evidence type="ECO:0000313" key="3">
    <source>
        <dbReference type="EMBL" id="PCO06426.1"/>
    </source>
</evidence>
<evidence type="ECO:0008006" key="5">
    <source>
        <dbReference type="Google" id="ProtNLM"/>
    </source>
</evidence>
<feature type="signal peptide" evidence="2">
    <location>
        <begin position="1"/>
        <end position="23"/>
    </location>
</feature>
<gene>
    <name evidence="3" type="ORF">AWR36_001165</name>
</gene>
<dbReference type="EMBL" id="LRFG02000001">
    <property type="protein sequence ID" value="PCO06426.1"/>
    <property type="molecule type" value="Genomic_DNA"/>
</dbReference>
<protein>
    <recommendedName>
        <fullName evidence="5">Lipoprotein</fullName>
    </recommendedName>
</protein>
<name>A0ABX4I2U6_9GAMM</name>
<proteinExistence type="predicted"/>